<feature type="region of interest" description="Disordered" evidence="1">
    <location>
        <begin position="64"/>
        <end position="83"/>
    </location>
</feature>
<evidence type="ECO:0000313" key="4">
    <source>
        <dbReference type="Proteomes" id="UP000429607"/>
    </source>
</evidence>
<name>A0A6A3IJK2_9STRA</name>
<reference evidence="4 5" key="1">
    <citation type="submission" date="2018-09" db="EMBL/GenBank/DDBJ databases">
        <title>Genomic investigation of the strawberry pathogen Phytophthora fragariae indicates pathogenicity is determined by transcriptional variation in three key races.</title>
        <authorList>
            <person name="Adams T.M."/>
            <person name="Armitage A.D."/>
            <person name="Sobczyk M.K."/>
            <person name="Bates H.J."/>
            <person name="Dunwell J.M."/>
            <person name="Nellist C.F."/>
            <person name="Harrison R.J."/>
        </authorList>
    </citation>
    <scope>NUCLEOTIDE SEQUENCE [LARGE SCALE GENOMIC DNA]</scope>
    <source>
        <strain evidence="3 4">SCRP249</strain>
        <strain evidence="2 5">SCRP324</strain>
    </source>
</reference>
<evidence type="ECO:0000313" key="5">
    <source>
        <dbReference type="Proteomes" id="UP000435112"/>
    </source>
</evidence>
<dbReference type="AlphaFoldDB" id="A0A6A3IJK2"/>
<protein>
    <submittedName>
        <fullName evidence="2">Uncharacterized protein</fullName>
    </submittedName>
</protein>
<organism evidence="2 5">
    <name type="scientific">Phytophthora rubi</name>
    <dbReference type="NCBI Taxonomy" id="129364"/>
    <lineage>
        <taxon>Eukaryota</taxon>
        <taxon>Sar</taxon>
        <taxon>Stramenopiles</taxon>
        <taxon>Oomycota</taxon>
        <taxon>Peronosporomycetes</taxon>
        <taxon>Peronosporales</taxon>
        <taxon>Peronosporaceae</taxon>
        <taxon>Phytophthora</taxon>
    </lineage>
</organism>
<gene>
    <name evidence="3" type="ORF">PR001_g17810</name>
    <name evidence="2" type="ORF">PR002_g23573</name>
</gene>
<evidence type="ECO:0000313" key="2">
    <source>
        <dbReference type="EMBL" id="KAE8982270.1"/>
    </source>
</evidence>
<accession>A0A6A3IJK2</accession>
<dbReference type="EMBL" id="QXFV01001514">
    <property type="protein sequence ID" value="KAE9004072.1"/>
    <property type="molecule type" value="Genomic_DNA"/>
</dbReference>
<sequence length="192" mass="20897">MLPPLSDKLGSKLQLLVPVAIAPSLVPTWRNALLELKKVDAVQVSSTGKKDLFAVEVFADSSAASNTESEEPARSDDARPRRPTTRIMRTQIDFVHFRNQVYELAHGAHHGEPCEFCAGILDLIVFGANPDGFFVGLLGTKRMAKTLTGFANAMLKVTTQHTCTDTRRCCVGQTSVPQIVHAFLFTPASESS</sequence>
<comment type="caution">
    <text evidence="2">The sequence shown here is derived from an EMBL/GenBank/DDBJ whole genome shotgun (WGS) entry which is preliminary data.</text>
</comment>
<dbReference type="Proteomes" id="UP000429607">
    <property type="component" value="Unassembled WGS sequence"/>
</dbReference>
<feature type="compositionally biased region" description="Basic and acidic residues" evidence="1">
    <location>
        <begin position="71"/>
        <end position="80"/>
    </location>
</feature>
<dbReference type="Proteomes" id="UP000435112">
    <property type="component" value="Unassembled WGS sequence"/>
</dbReference>
<evidence type="ECO:0000256" key="1">
    <source>
        <dbReference type="SAM" id="MobiDB-lite"/>
    </source>
</evidence>
<dbReference type="OrthoDB" id="91389at2759"/>
<dbReference type="EMBL" id="QXFU01002721">
    <property type="protein sequence ID" value="KAE8982270.1"/>
    <property type="molecule type" value="Genomic_DNA"/>
</dbReference>
<evidence type="ECO:0000313" key="3">
    <source>
        <dbReference type="EMBL" id="KAE9004072.1"/>
    </source>
</evidence>
<proteinExistence type="predicted"/>